<keyword evidence="8 17" id="KW-1133">Transmembrane helix</keyword>
<dbReference type="Gene3D" id="2.170.16.10">
    <property type="entry name" value="Hedgehog/Intein (Hint) domain"/>
    <property type="match status" value="1"/>
</dbReference>
<evidence type="ECO:0000256" key="16">
    <source>
        <dbReference type="RuleBase" id="RU003732"/>
    </source>
</evidence>
<keyword evidence="9 13" id="KW-0915">Sodium</keyword>
<dbReference type="PROSITE" id="PS01186">
    <property type="entry name" value="EGF_2"/>
    <property type="match status" value="1"/>
</dbReference>
<evidence type="ECO:0000256" key="13">
    <source>
        <dbReference type="PIRSR" id="PIRSR600175-1"/>
    </source>
</evidence>
<feature type="disulfide bond" evidence="15">
    <location>
        <begin position="520"/>
        <end position="529"/>
    </location>
</feature>
<feature type="transmembrane region" description="Helical" evidence="17">
    <location>
        <begin position="121"/>
        <end position="149"/>
    </location>
</feature>
<dbReference type="GO" id="GO:0016540">
    <property type="term" value="P:protein autoprocessing"/>
    <property type="evidence" value="ECO:0007669"/>
    <property type="project" value="InterPro"/>
</dbReference>
<evidence type="ECO:0000256" key="8">
    <source>
        <dbReference type="ARBA" id="ARBA00022989"/>
    </source>
</evidence>
<feature type="binding site" evidence="13">
    <location>
        <position position="58"/>
    </location>
    <ligand>
        <name>Na(+)</name>
        <dbReference type="ChEBI" id="CHEBI:29101"/>
        <label>1</label>
    </ligand>
</feature>
<keyword evidence="11 14" id="KW-1015">Disulfide bond</keyword>
<dbReference type="EMBL" id="CAJOBG010000496">
    <property type="protein sequence ID" value="CAF3821787.1"/>
    <property type="molecule type" value="Genomic_DNA"/>
</dbReference>
<gene>
    <name evidence="19" type="ORF">OVN521_LOCUS5095</name>
</gene>
<feature type="transmembrane region" description="Helical" evidence="17">
    <location>
        <begin position="322"/>
        <end position="343"/>
    </location>
</feature>
<evidence type="ECO:0000259" key="18">
    <source>
        <dbReference type="PROSITE" id="PS50026"/>
    </source>
</evidence>
<dbReference type="GO" id="GO:0005509">
    <property type="term" value="F:calcium ion binding"/>
    <property type="evidence" value="ECO:0007669"/>
    <property type="project" value="InterPro"/>
</dbReference>
<dbReference type="GO" id="GO:0032809">
    <property type="term" value="C:neuronal cell body membrane"/>
    <property type="evidence" value="ECO:0007669"/>
    <property type="project" value="TreeGrafter"/>
</dbReference>
<dbReference type="AlphaFoldDB" id="A0A819DD31"/>
<evidence type="ECO:0000256" key="11">
    <source>
        <dbReference type="ARBA" id="ARBA00023157"/>
    </source>
</evidence>
<feature type="disulfide bond" evidence="15">
    <location>
        <begin position="856"/>
        <end position="865"/>
    </location>
</feature>
<name>A0A819DD31_9BILA</name>
<evidence type="ECO:0000256" key="6">
    <source>
        <dbReference type="ARBA" id="ARBA00022775"/>
    </source>
</evidence>
<protein>
    <recommendedName>
        <fullName evidence="16">Transporter</fullName>
    </recommendedName>
</protein>
<evidence type="ECO:0000256" key="15">
    <source>
        <dbReference type="PROSITE-ProRule" id="PRU00076"/>
    </source>
</evidence>
<dbReference type="GO" id="GO:0006865">
    <property type="term" value="P:amino acid transport"/>
    <property type="evidence" value="ECO:0007669"/>
    <property type="project" value="TreeGrafter"/>
</dbReference>
<dbReference type="SUPFAM" id="SSF161070">
    <property type="entry name" value="SNF-like"/>
    <property type="match status" value="1"/>
</dbReference>
<evidence type="ECO:0000256" key="2">
    <source>
        <dbReference type="ARBA" id="ARBA00022448"/>
    </source>
</evidence>
<feature type="binding site" evidence="13">
    <location>
        <position position="62"/>
    </location>
    <ligand>
        <name>Na(+)</name>
        <dbReference type="ChEBI" id="CHEBI:29101"/>
        <label>1</label>
    </ligand>
</feature>
<feature type="binding site" evidence="13">
    <location>
        <position position="55"/>
    </location>
    <ligand>
        <name>Na(+)</name>
        <dbReference type="ChEBI" id="CHEBI:29101"/>
        <label>1</label>
    </ligand>
</feature>
<reference evidence="19" key="1">
    <citation type="submission" date="2021-02" db="EMBL/GenBank/DDBJ databases">
        <authorList>
            <person name="Nowell W R."/>
        </authorList>
    </citation>
    <scope>NUCLEOTIDE SEQUENCE</scope>
</reference>
<dbReference type="Pfam" id="PF00008">
    <property type="entry name" value="EGF"/>
    <property type="match status" value="4"/>
</dbReference>
<comment type="similarity">
    <text evidence="16">Belongs to the sodium:neurotransmitter symporter (SNF) (TC 2.A.22) family.</text>
</comment>
<dbReference type="SMART" id="SM00305">
    <property type="entry name" value="HintC"/>
    <property type="match status" value="1"/>
</dbReference>
<keyword evidence="3" id="KW-1003">Cell membrane</keyword>
<feature type="domain" description="EGF-like" evidence="18">
    <location>
        <begin position="829"/>
        <end position="866"/>
    </location>
</feature>
<feature type="transmembrane region" description="Helical" evidence="17">
    <location>
        <begin position="408"/>
        <end position="431"/>
    </location>
</feature>
<feature type="transmembrane region" description="Helical" evidence="17">
    <location>
        <begin position="244"/>
        <end position="261"/>
    </location>
</feature>
<feature type="domain" description="EGF-like" evidence="18">
    <location>
        <begin position="791"/>
        <end position="827"/>
    </location>
</feature>
<feature type="domain" description="EGF-like" evidence="18">
    <location>
        <begin position="493"/>
        <end position="530"/>
    </location>
</feature>
<feature type="disulfide bond" evidence="15">
    <location>
        <begin position="800"/>
        <end position="817"/>
    </location>
</feature>
<dbReference type="GO" id="GO:0030424">
    <property type="term" value="C:axon"/>
    <property type="evidence" value="ECO:0007669"/>
    <property type="project" value="TreeGrafter"/>
</dbReference>
<dbReference type="PROSITE" id="PS00022">
    <property type="entry name" value="EGF_1"/>
    <property type="match status" value="5"/>
</dbReference>
<feature type="binding site" evidence="13">
    <location>
        <position position="57"/>
    </location>
    <ligand>
        <name>Na(+)</name>
        <dbReference type="ChEBI" id="CHEBI:29101"/>
        <label>1</label>
    </ligand>
</feature>
<dbReference type="PROSITE" id="PS00610">
    <property type="entry name" value="NA_NEUROTRAN_SYMP_1"/>
    <property type="match status" value="1"/>
</dbReference>
<feature type="transmembrane region" description="Helical" evidence="17">
    <location>
        <begin position="355"/>
        <end position="388"/>
    </location>
</feature>
<feature type="transmembrane region" description="Helical" evidence="17">
    <location>
        <begin position="79"/>
        <end position="100"/>
    </location>
</feature>
<keyword evidence="4 16" id="KW-0812">Transmembrane</keyword>
<dbReference type="GO" id="GO:0015874">
    <property type="term" value="P:norepinephrine transport"/>
    <property type="evidence" value="ECO:0007669"/>
    <property type="project" value="TreeGrafter"/>
</dbReference>
<dbReference type="CDD" id="cd00054">
    <property type="entry name" value="EGF_CA"/>
    <property type="match status" value="3"/>
</dbReference>
<feature type="domain" description="EGF-like" evidence="18">
    <location>
        <begin position="531"/>
        <end position="567"/>
    </location>
</feature>
<feature type="disulfide bond" evidence="15">
    <location>
        <begin position="744"/>
        <end position="753"/>
    </location>
</feature>
<dbReference type="GO" id="GO:0051583">
    <property type="term" value="P:dopamine uptake involved in synaptic transmission"/>
    <property type="evidence" value="ECO:0007669"/>
    <property type="project" value="TreeGrafter"/>
</dbReference>
<keyword evidence="7 16" id="KW-0769">Symport</keyword>
<dbReference type="PANTHER" id="PTHR11616:SF320">
    <property type="entry name" value="SODIUM-DEPENDENT NORADRENALINE TRANSPORTER"/>
    <property type="match status" value="1"/>
</dbReference>
<evidence type="ECO:0000256" key="5">
    <source>
        <dbReference type="ARBA" id="ARBA00022723"/>
    </source>
</evidence>
<dbReference type="InterPro" id="IPR003586">
    <property type="entry name" value="Hint_dom_C"/>
</dbReference>
<dbReference type="CDD" id="cd00081">
    <property type="entry name" value="Hint"/>
    <property type="match status" value="1"/>
</dbReference>
<sequence>MILVEDPMLEEEKNSKKENNIILTEVTTVTKSNQPQGEVREQWSEKLDFLLSIIGFAVDLANIWRFPYLCYKNGGGAFLIPYVLSVILGGMPLFYLELLLGQYYHQGSITCWKKICPLLAGIGWAVTIIAFYTDFYYNVVISWGLYYLFASLKRYLPWSECNHSWNTKDCFTVNTRRNFLANCMNRTNNSSSSSTSSLDRSLYENCSEHLTHSRIVSPAQEYFHLQVYRLKPERNLSLGNLGHINYENLACLAIIYLICYFSMWKGIKTSGKVVWFTALFPYVVLTILMVRGLFLEGAMKGIQYYIRPDLSKLTDASVWVDAASQTFFSLGPGFGVLMAFASYNDFHHNVYRDAMITVAVNSLTSFASGFVIFMFLGIVLSGLIQHIHPNYGKLTDPFYYEYPDWSHLIGWGFALSSVIFIPIVAIYQLLIERGSLATRFRLAITPWKEQFCQTNDCRGGDCEIISLPNGLTKKTCHCIQGVCGETCQRLCNATSKCDAHPCWFGGTCVDVANLDYICLCPPNHTGKDCRTLLSCQTDSCHNDGVCIQTPSGARCNCPENFRGDYCQYTTVAKVNKKAPPSQNRPQNNQDIIAAIAAISSSNTNNAPVIQRTNSFVVTMGDHAKFVFCLTNPCENDGTCFVTNTATTKGICVCREGFIGDYCEHLHNKTSTDVQGYRSYCSSSPCLNDGTCIEDGKSNGYCRCPPEFRGTYCEVVIRTYTCNPNPCKNGGTCILLENNQAKCLCTSVFRGVTCNQFSYLPCGDATCHGTQGVCVANKCVCKTGFAGPRCDSTDFCSAYPCLNGGTCVRTNEEPFGGCSCLREFSGPTCSNDPCSPSPCLNGGYCVRKPDNQFYCQCRNRNKGVYCEQQECFPSDATVDLINVGKVKLSALKVGDQVRVIDDQNQIIYSPIISFLHRELDEEASYKRIRTKTAVIELSDRHLINQRNNGFVWAESLAKGDEILVLSAKSSNKTIWEKIIEITEVDKQGLMAPLTEQGTIIVNNVHVSCYALVRSHTLGHIALTPYRWYVRVFGLPSDNNTTPILGYANTLLQFFKNLPIARDIIF</sequence>
<evidence type="ECO:0000313" key="19">
    <source>
        <dbReference type="EMBL" id="CAF3821787.1"/>
    </source>
</evidence>
<dbReference type="SMART" id="SM00306">
    <property type="entry name" value="HintN"/>
    <property type="match status" value="1"/>
</dbReference>
<evidence type="ECO:0000256" key="7">
    <source>
        <dbReference type="ARBA" id="ARBA00022847"/>
    </source>
</evidence>
<comment type="subcellular location">
    <subcellularLocation>
        <location evidence="1">Cell membrane</location>
        <topology evidence="1">Multi-pass membrane protein</topology>
    </subcellularLocation>
</comment>
<dbReference type="Pfam" id="PF00209">
    <property type="entry name" value="SNF"/>
    <property type="match status" value="1"/>
</dbReference>
<evidence type="ECO:0000256" key="12">
    <source>
        <dbReference type="ARBA" id="ARBA00023180"/>
    </source>
</evidence>
<dbReference type="Pfam" id="PF01079">
    <property type="entry name" value="Hint"/>
    <property type="match status" value="1"/>
</dbReference>
<feature type="disulfide bond" evidence="15">
    <location>
        <begin position="703"/>
        <end position="712"/>
    </location>
</feature>
<evidence type="ECO:0000256" key="10">
    <source>
        <dbReference type="ARBA" id="ARBA00023136"/>
    </source>
</evidence>
<dbReference type="GO" id="GO:0042734">
    <property type="term" value="C:presynaptic membrane"/>
    <property type="evidence" value="ECO:0007669"/>
    <property type="project" value="TreeGrafter"/>
</dbReference>
<dbReference type="SMART" id="SM00181">
    <property type="entry name" value="EGF"/>
    <property type="match status" value="9"/>
</dbReference>
<dbReference type="GO" id="GO:0005330">
    <property type="term" value="F:dopamine:sodium symporter activity"/>
    <property type="evidence" value="ECO:0007669"/>
    <property type="project" value="TreeGrafter"/>
</dbReference>
<keyword evidence="10 17" id="KW-0472">Membrane</keyword>
<dbReference type="Proteomes" id="UP000663866">
    <property type="component" value="Unassembled WGS sequence"/>
</dbReference>
<evidence type="ECO:0000256" key="3">
    <source>
        <dbReference type="ARBA" id="ARBA00022475"/>
    </source>
</evidence>
<dbReference type="PROSITE" id="PS50026">
    <property type="entry name" value="EGF_3"/>
    <property type="match status" value="7"/>
</dbReference>
<feature type="disulfide bond" evidence="14">
    <location>
        <begin position="161"/>
        <end position="170"/>
    </location>
</feature>
<dbReference type="Gene3D" id="2.10.25.10">
    <property type="entry name" value="Laminin"/>
    <property type="match status" value="8"/>
</dbReference>
<organism evidence="19 20">
    <name type="scientific">Rotaria magnacalcarata</name>
    <dbReference type="NCBI Taxonomy" id="392030"/>
    <lineage>
        <taxon>Eukaryota</taxon>
        <taxon>Metazoa</taxon>
        <taxon>Spiralia</taxon>
        <taxon>Gnathifera</taxon>
        <taxon>Rotifera</taxon>
        <taxon>Eurotatoria</taxon>
        <taxon>Bdelloidea</taxon>
        <taxon>Philodinida</taxon>
        <taxon>Philodinidae</taxon>
        <taxon>Rotaria</taxon>
    </lineage>
</organism>
<evidence type="ECO:0000256" key="1">
    <source>
        <dbReference type="ARBA" id="ARBA00004651"/>
    </source>
</evidence>
<evidence type="ECO:0000256" key="9">
    <source>
        <dbReference type="ARBA" id="ARBA00023053"/>
    </source>
</evidence>
<dbReference type="InterPro" id="IPR000175">
    <property type="entry name" value="Na/ntran_symport"/>
</dbReference>
<feature type="disulfide bond" evidence="15">
    <location>
        <begin position="653"/>
        <end position="662"/>
    </location>
</feature>
<dbReference type="SUPFAM" id="SSF51294">
    <property type="entry name" value="Hedgehog/intein (Hint) domain"/>
    <property type="match status" value="1"/>
</dbReference>
<feature type="transmembrane region" description="Helical" evidence="17">
    <location>
        <begin position="273"/>
        <end position="294"/>
    </location>
</feature>
<dbReference type="PRINTS" id="PR00176">
    <property type="entry name" value="NANEUSMPORT"/>
</dbReference>
<keyword evidence="20" id="KW-1185">Reference proteome</keyword>
<comment type="caution">
    <text evidence="15">Lacks conserved residue(s) required for the propagation of feature annotation.</text>
</comment>
<feature type="disulfide bond" evidence="15">
    <location>
        <begin position="557"/>
        <end position="566"/>
    </location>
</feature>
<keyword evidence="5 13" id="KW-0479">Metal-binding</keyword>
<keyword evidence="12" id="KW-0325">Glycoprotein</keyword>
<feature type="domain" description="EGF-like" evidence="18">
    <location>
        <begin position="676"/>
        <end position="713"/>
    </location>
</feature>
<keyword evidence="15" id="KW-0245">EGF-like domain</keyword>
<feature type="domain" description="EGF-like" evidence="18">
    <location>
        <begin position="624"/>
        <end position="663"/>
    </location>
</feature>
<dbReference type="InterPro" id="IPR000742">
    <property type="entry name" value="EGF"/>
</dbReference>
<evidence type="ECO:0000313" key="20">
    <source>
        <dbReference type="Proteomes" id="UP000663866"/>
    </source>
</evidence>
<feature type="binding site" evidence="13">
    <location>
        <position position="329"/>
    </location>
    <ligand>
        <name>Na(+)</name>
        <dbReference type="ChEBI" id="CHEBI:29101"/>
        <label>1</label>
    </ligand>
</feature>
<dbReference type="InterPro" id="IPR037272">
    <property type="entry name" value="SNS_sf"/>
</dbReference>
<dbReference type="InterPro" id="IPR001881">
    <property type="entry name" value="EGF-like_Ca-bd_dom"/>
</dbReference>
<accession>A0A819DD31</accession>
<dbReference type="InterPro" id="IPR003587">
    <property type="entry name" value="Hint_dom_N"/>
</dbReference>
<comment type="caution">
    <text evidence="19">The sequence shown here is derived from an EMBL/GenBank/DDBJ whole genome shotgun (WGS) entry which is preliminary data.</text>
</comment>
<keyword evidence="6" id="KW-0532">Neurotransmitter transport</keyword>
<dbReference type="SMART" id="SM00179">
    <property type="entry name" value="EGF_CA"/>
    <property type="match status" value="3"/>
</dbReference>
<proteinExistence type="inferred from homology"/>
<evidence type="ECO:0000256" key="4">
    <source>
        <dbReference type="ARBA" id="ARBA00022692"/>
    </source>
</evidence>
<evidence type="ECO:0000256" key="17">
    <source>
        <dbReference type="SAM" id="Phobius"/>
    </source>
</evidence>
<dbReference type="InterPro" id="IPR001767">
    <property type="entry name" value="Hedgehog_Hint"/>
</dbReference>
<keyword evidence="2 16" id="KW-0813">Transport</keyword>
<evidence type="ECO:0000256" key="14">
    <source>
        <dbReference type="PIRSR" id="PIRSR600175-2"/>
    </source>
</evidence>
<feature type="binding site" evidence="13">
    <location>
        <position position="361"/>
    </location>
    <ligand>
        <name>Na(+)</name>
        <dbReference type="ChEBI" id="CHEBI:29101"/>
        <label>1</label>
    </ligand>
</feature>
<dbReference type="SUPFAM" id="SSF57196">
    <property type="entry name" value="EGF/Laminin"/>
    <property type="match status" value="7"/>
</dbReference>
<dbReference type="InterPro" id="IPR036844">
    <property type="entry name" value="Hint_dom_sf"/>
</dbReference>
<dbReference type="PANTHER" id="PTHR11616">
    <property type="entry name" value="SODIUM/CHLORIDE DEPENDENT TRANSPORTER"/>
    <property type="match status" value="1"/>
</dbReference>
<dbReference type="PROSITE" id="PS50267">
    <property type="entry name" value="NA_NEUROTRAN_SYMP_3"/>
    <property type="match status" value="1"/>
</dbReference>
<feature type="domain" description="EGF-like" evidence="18">
    <location>
        <begin position="717"/>
        <end position="754"/>
    </location>
</feature>